<name>A0A1W1UDM1_9DEIO</name>
<keyword evidence="2" id="KW-1185">Reference proteome</keyword>
<proteinExistence type="predicted"/>
<evidence type="ECO:0000313" key="2">
    <source>
        <dbReference type="Proteomes" id="UP000192582"/>
    </source>
</evidence>
<evidence type="ECO:0000313" key="1">
    <source>
        <dbReference type="EMBL" id="SMB78874.1"/>
    </source>
</evidence>
<dbReference type="Proteomes" id="UP000192582">
    <property type="component" value="Unassembled WGS sequence"/>
</dbReference>
<organism evidence="1 2">
    <name type="scientific">Deinococcus hopiensis KR-140</name>
    <dbReference type="NCBI Taxonomy" id="695939"/>
    <lineage>
        <taxon>Bacteria</taxon>
        <taxon>Thermotogati</taxon>
        <taxon>Deinococcota</taxon>
        <taxon>Deinococci</taxon>
        <taxon>Deinococcales</taxon>
        <taxon>Deinococcaceae</taxon>
        <taxon>Deinococcus</taxon>
    </lineage>
</organism>
<reference evidence="1 2" key="1">
    <citation type="submission" date="2017-04" db="EMBL/GenBank/DDBJ databases">
        <authorList>
            <person name="Afonso C.L."/>
            <person name="Miller P.J."/>
            <person name="Scott M.A."/>
            <person name="Spackman E."/>
            <person name="Goraichik I."/>
            <person name="Dimitrov K.M."/>
            <person name="Suarez D.L."/>
            <person name="Swayne D.E."/>
        </authorList>
    </citation>
    <scope>NUCLEOTIDE SEQUENCE [LARGE SCALE GENOMIC DNA]</scope>
    <source>
        <strain evidence="1 2">KR-140</strain>
    </source>
</reference>
<dbReference type="EMBL" id="FWWU01000003">
    <property type="protein sequence ID" value="SMB78874.1"/>
    <property type="molecule type" value="Genomic_DNA"/>
</dbReference>
<protein>
    <submittedName>
        <fullName evidence="1">Uncharacterized protein</fullName>
    </submittedName>
</protein>
<sequence>MLDQGRVPMRFKLFQELLFVEGCDTWRTSRRPTHFVECSQALLFQICINGFDAHSVQPGDFLPALSSFYRRHHSFSQIQTDPRPPTGFIPLL</sequence>
<gene>
    <name evidence="1" type="ORF">SAMN00790413_05671</name>
</gene>
<dbReference type="AlphaFoldDB" id="A0A1W1UDM1"/>
<accession>A0A1W1UDM1</accession>